<dbReference type="EMBL" id="JAAECE010000003">
    <property type="protein sequence ID" value="KAF1804146.1"/>
    <property type="molecule type" value="Genomic_DNA"/>
</dbReference>
<name>A0A8H4BMN4_MUCCL</name>
<proteinExistence type="predicted"/>
<sequence>MELADAILDDDGCQAQGCSKWPLLFIGAAAAVCILGTVKSKPSAQKSRWFCQCVQKLLGGGSAGISERIQ</sequence>
<protein>
    <submittedName>
        <fullName evidence="2">Uncharacterized protein</fullName>
    </submittedName>
</protein>
<reference evidence="2 3" key="1">
    <citation type="submission" date="2019-09" db="EMBL/GenBank/DDBJ databases">
        <authorList>
            <consortium name="DOE Joint Genome Institute"/>
            <person name="Mondo S.J."/>
            <person name="Navarro-Mendoza M.I."/>
            <person name="Perez-Arques C."/>
            <person name="Panchal S."/>
            <person name="Nicolas F.E."/>
            <person name="Ganguly P."/>
            <person name="Pangilinan J."/>
            <person name="Grigoriev I."/>
            <person name="Heitman J."/>
            <person name="Sanya K."/>
            <person name="Garre V."/>
        </authorList>
    </citation>
    <scope>NUCLEOTIDE SEQUENCE [LARGE SCALE GENOMIC DNA]</scope>
    <source>
        <strain evidence="2 3">MU402</strain>
    </source>
</reference>
<evidence type="ECO:0000256" key="1">
    <source>
        <dbReference type="SAM" id="Phobius"/>
    </source>
</evidence>
<accession>A0A8H4BMN4</accession>
<comment type="caution">
    <text evidence="2">The sequence shown here is derived from an EMBL/GenBank/DDBJ whole genome shotgun (WGS) entry which is preliminary data.</text>
</comment>
<keyword evidence="1" id="KW-1133">Transmembrane helix</keyword>
<dbReference type="Proteomes" id="UP000469890">
    <property type="component" value="Unassembled WGS sequence"/>
</dbReference>
<dbReference type="AlphaFoldDB" id="A0A8H4BMN4"/>
<gene>
    <name evidence="2" type="ORF">FB192DRAFT_1371427</name>
</gene>
<keyword evidence="1" id="KW-0812">Transmembrane</keyword>
<organism evidence="2 3">
    <name type="scientific">Mucor circinelloides f. lusitanicus</name>
    <name type="common">Mucor racemosus var. lusitanicus</name>
    <dbReference type="NCBI Taxonomy" id="29924"/>
    <lineage>
        <taxon>Eukaryota</taxon>
        <taxon>Fungi</taxon>
        <taxon>Fungi incertae sedis</taxon>
        <taxon>Mucoromycota</taxon>
        <taxon>Mucoromycotina</taxon>
        <taxon>Mucoromycetes</taxon>
        <taxon>Mucorales</taxon>
        <taxon>Mucorineae</taxon>
        <taxon>Mucoraceae</taxon>
        <taxon>Mucor</taxon>
    </lineage>
</organism>
<evidence type="ECO:0000313" key="3">
    <source>
        <dbReference type="Proteomes" id="UP000469890"/>
    </source>
</evidence>
<feature type="transmembrane region" description="Helical" evidence="1">
    <location>
        <begin position="20"/>
        <end position="38"/>
    </location>
</feature>
<evidence type="ECO:0000313" key="2">
    <source>
        <dbReference type="EMBL" id="KAF1804146.1"/>
    </source>
</evidence>
<keyword evidence="1" id="KW-0472">Membrane</keyword>